<dbReference type="Proteomes" id="UP000242656">
    <property type="component" value="Unassembled WGS sequence"/>
</dbReference>
<protein>
    <recommendedName>
        <fullName evidence="4">Spore cortex-lytic enzyme</fullName>
    </recommendedName>
</protein>
<name>A0A2B0LPQ8_BACCE</name>
<comment type="caution">
    <text evidence="2">The sequence shown here is derived from an EMBL/GenBank/DDBJ whole genome shotgun (WGS) entry which is preliminary data.</text>
</comment>
<gene>
    <name evidence="2" type="ORF">COI93_21255</name>
</gene>
<reference evidence="2 3" key="1">
    <citation type="submission" date="2017-09" db="EMBL/GenBank/DDBJ databases">
        <title>Large-scale bioinformatics analysis of Bacillus genomes uncovers conserved roles of natural products in bacterial physiology.</title>
        <authorList>
            <consortium name="Agbiome Team Llc"/>
            <person name="Bleich R.M."/>
            <person name="Grubbs K.J."/>
            <person name="Santa Maria K.C."/>
            <person name="Allen S.E."/>
            <person name="Farag S."/>
            <person name="Shank E.A."/>
            <person name="Bowers A."/>
        </authorList>
    </citation>
    <scope>NUCLEOTIDE SEQUENCE [LARGE SCALE GENOMIC DNA]</scope>
    <source>
        <strain evidence="2 3">AFS083043</strain>
    </source>
</reference>
<dbReference type="AlphaFoldDB" id="A0A2B0LPQ8"/>
<sequence length="47" mass="5531">MKKQTNKIKKQNIKDTNTEQNAIYSDPKDAANMQTVPQPKDYEEIEY</sequence>
<feature type="compositionally biased region" description="Basic residues" evidence="1">
    <location>
        <begin position="1"/>
        <end position="11"/>
    </location>
</feature>
<evidence type="ECO:0000256" key="1">
    <source>
        <dbReference type="SAM" id="MobiDB-lite"/>
    </source>
</evidence>
<evidence type="ECO:0000313" key="2">
    <source>
        <dbReference type="EMBL" id="PFK31220.1"/>
    </source>
</evidence>
<feature type="region of interest" description="Disordered" evidence="1">
    <location>
        <begin position="1"/>
        <end position="47"/>
    </location>
</feature>
<dbReference type="EMBL" id="NUWN01000097">
    <property type="protein sequence ID" value="PFK31220.1"/>
    <property type="molecule type" value="Genomic_DNA"/>
</dbReference>
<evidence type="ECO:0000313" key="3">
    <source>
        <dbReference type="Proteomes" id="UP000242656"/>
    </source>
</evidence>
<evidence type="ECO:0008006" key="4">
    <source>
        <dbReference type="Google" id="ProtNLM"/>
    </source>
</evidence>
<accession>A0A2B0LPQ8</accession>
<proteinExistence type="predicted"/>
<organism evidence="2 3">
    <name type="scientific">Bacillus cereus</name>
    <dbReference type="NCBI Taxonomy" id="1396"/>
    <lineage>
        <taxon>Bacteria</taxon>
        <taxon>Bacillati</taxon>
        <taxon>Bacillota</taxon>
        <taxon>Bacilli</taxon>
        <taxon>Bacillales</taxon>
        <taxon>Bacillaceae</taxon>
        <taxon>Bacillus</taxon>
        <taxon>Bacillus cereus group</taxon>
    </lineage>
</organism>
<dbReference type="RefSeq" id="WP_098492424.1">
    <property type="nucleotide sequence ID" value="NZ_NUWN01000097.1"/>
</dbReference>